<accession>S2IV63</accession>
<organism evidence="2 3">
    <name type="scientific">Mucor circinelloides f. circinelloides (strain 1006PhL)</name>
    <name type="common">Mucormycosis agent</name>
    <name type="synonym">Calyptromyces circinelloides</name>
    <dbReference type="NCBI Taxonomy" id="1220926"/>
    <lineage>
        <taxon>Eukaryota</taxon>
        <taxon>Fungi</taxon>
        <taxon>Fungi incertae sedis</taxon>
        <taxon>Mucoromycota</taxon>
        <taxon>Mucoromycotina</taxon>
        <taxon>Mucoromycetes</taxon>
        <taxon>Mucorales</taxon>
        <taxon>Mucorineae</taxon>
        <taxon>Mucoraceae</taxon>
        <taxon>Mucor</taxon>
    </lineage>
</organism>
<protein>
    <submittedName>
        <fullName evidence="2">Uncharacterized protein</fullName>
    </submittedName>
</protein>
<dbReference type="AlphaFoldDB" id="S2IV63"/>
<dbReference type="STRING" id="1220926.S2IV63"/>
<dbReference type="EMBL" id="KE124165">
    <property type="protein sequence ID" value="EPB81551.1"/>
    <property type="molecule type" value="Genomic_DNA"/>
</dbReference>
<sequence length="310" mass="34418">MIQRSELGSQKRKLMETPVIPSILGRLSGALSETQNQLVTRFGKVKSSLECEHCTNTACISIASLKHDSDSDSDNEDESQQHHRTELDFECTICRRAQSHQHMNQSLFGLTTKKLKIVAPSPAPSVSTPLPGTPASMVSPADIAVSEQYMQLKTSIFCEKCKEQGSLVKFGFTKSMPPRPRFKCNKCATLFTINHVVDMISALTQQPLAEQEDEEDIYIDAQPVPPTPTFDHFPTASLPILVDNPSPAPTADADTITFLLNSVKQLTAQATANQAKFDYITTLIEQNKQLELDLHKQKKENNAQKKKLHN</sequence>
<keyword evidence="1" id="KW-0175">Coiled coil</keyword>
<dbReference type="InParanoid" id="S2IV63"/>
<dbReference type="VEuPathDB" id="FungiDB:HMPREF1544_11726"/>
<evidence type="ECO:0000256" key="1">
    <source>
        <dbReference type="SAM" id="Coils"/>
    </source>
</evidence>
<dbReference type="OrthoDB" id="2206543at2759"/>
<name>S2IV63_MUCC1</name>
<gene>
    <name evidence="2" type="ORF">HMPREF1544_11726</name>
</gene>
<reference evidence="3" key="1">
    <citation type="submission" date="2013-05" db="EMBL/GenBank/DDBJ databases">
        <title>The Genome sequence of Mucor circinelloides f. circinelloides 1006PhL.</title>
        <authorList>
            <consortium name="The Broad Institute Genomics Platform"/>
            <person name="Cuomo C."/>
            <person name="Earl A."/>
            <person name="Findley K."/>
            <person name="Lee S.C."/>
            <person name="Walker B."/>
            <person name="Young S."/>
            <person name="Zeng Q."/>
            <person name="Gargeya S."/>
            <person name="Fitzgerald M."/>
            <person name="Haas B."/>
            <person name="Abouelleil A."/>
            <person name="Allen A.W."/>
            <person name="Alvarado L."/>
            <person name="Arachchi H.M."/>
            <person name="Berlin A.M."/>
            <person name="Chapman S.B."/>
            <person name="Gainer-Dewar J."/>
            <person name="Goldberg J."/>
            <person name="Griggs A."/>
            <person name="Gujja S."/>
            <person name="Hansen M."/>
            <person name="Howarth C."/>
            <person name="Imamovic A."/>
            <person name="Ireland A."/>
            <person name="Larimer J."/>
            <person name="McCowan C."/>
            <person name="Murphy C."/>
            <person name="Pearson M."/>
            <person name="Poon T.W."/>
            <person name="Priest M."/>
            <person name="Roberts A."/>
            <person name="Saif S."/>
            <person name="Shea T."/>
            <person name="Sisk P."/>
            <person name="Sykes S."/>
            <person name="Wortman J."/>
            <person name="Nusbaum C."/>
            <person name="Birren B."/>
        </authorList>
    </citation>
    <scope>NUCLEOTIDE SEQUENCE [LARGE SCALE GENOMIC DNA]</scope>
    <source>
        <strain evidence="3">1006PhL</strain>
    </source>
</reference>
<keyword evidence="3" id="KW-1185">Reference proteome</keyword>
<proteinExistence type="predicted"/>
<feature type="coiled-coil region" evidence="1">
    <location>
        <begin position="280"/>
        <end position="307"/>
    </location>
</feature>
<dbReference type="Proteomes" id="UP000014254">
    <property type="component" value="Unassembled WGS sequence"/>
</dbReference>
<evidence type="ECO:0000313" key="2">
    <source>
        <dbReference type="EMBL" id="EPB81551.1"/>
    </source>
</evidence>
<evidence type="ECO:0000313" key="3">
    <source>
        <dbReference type="Proteomes" id="UP000014254"/>
    </source>
</evidence>